<organism evidence="1 2">
    <name type="scientific">Peronospora matthiolae</name>
    <dbReference type="NCBI Taxonomy" id="2874970"/>
    <lineage>
        <taxon>Eukaryota</taxon>
        <taxon>Sar</taxon>
        <taxon>Stramenopiles</taxon>
        <taxon>Oomycota</taxon>
        <taxon>Peronosporomycetes</taxon>
        <taxon>Peronosporales</taxon>
        <taxon>Peronosporaceae</taxon>
        <taxon>Peronospora</taxon>
    </lineage>
</organism>
<reference evidence="1" key="1">
    <citation type="submission" date="2024-01" db="EMBL/GenBank/DDBJ databases">
        <authorList>
            <person name="Webb A."/>
        </authorList>
    </citation>
    <scope>NUCLEOTIDE SEQUENCE</scope>
    <source>
        <strain evidence="1">Pm1</strain>
    </source>
</reference>
<name>A0AAV1UPA9_9STRA</name>
<dbReference type="EMBL" id="CAKLBY020000225">
    <property type="protein sequence ID" value="CAK7936679.1"/>
    <property type="molecule type" value="Genomic_DNA"/>
</dbReference>
<comment type="caution">
    <text evidence="1">The sequence shown here is derived from an EMBL/GenBank/DDBJ whole genome shotgun (WGS) entry which is preliminary data.</text>
</comment>
<evidence type="ECO:0000313" key="1">
    <source>
        <dbReference type="EMBL" id="CAK7936679.1"/>
    </source>
</evidence>
<sequence>MGVSKRRQQHAALVAQLVAVKEKQQLLHEESLAFAMDPIAPEKAAAQRSLRSLCHLTPEVTVLCAQTGAVVERVANANDVAEKMTRDVRRLDVIQSRLSVVLEQSAQLLDAAQRVSRRSTCHAAAEVPGSCYFLTDT</sequence>
<dbReference type="Proteomes" id="UP001162060">
    <property type="component" value="Unassembled WGS sequence"/>
</dbReference>
<gene>
    <name evidence="1" type="ORF">PM001_LOCUS21829</name>
</gene>
<dbReference type="AlphaFoldDB" id="A0AAV1UPA9"/>
<protein>
    <recommendedName>
        <fullName evidence="3">t-SNARE coiled-coil homology domain-containing protein</fullName>
    </recommendedName>
</protein>
<evidence type="ECO:0008006" key="3">
    <source>
        <dbReference type="Google" id="ProtNLM"/>
    </source>
</evidence>
<accession>A0AAV1UPA9</accession>
<proteinExistence type="predicted"/>
<evidence type="ECO:0000313" key="2">
    <source>
        <dbReference type="Proteomes" id="UP001162060"/>
    </source>
</evidence>